<dbReference type="InterPro" id="IPR001680">
    <property type="entry name" value="WD40_rpt"/>
</dbReference>
<evidence type="ECO:0000313" key="3">
    <source>
        <dbReference type="Proteomes" id="UP001497623"/>
    </source>
</evidence>
<dbReference type="SMART" id="SM00320">
    <property type="entry name" value="WD40"/>
    <property type="match status" value="2"/>
</dbReference>
<dbReference type="Pfam" id="PF00400">
    <property type="entry name" value="WD40"/>
    <property type="match status" value="2"/>
</dbReference>
<feature type="repeat" description="WD" evidence="1">
    <location>
        <begin position="52"/>
        <end position="86"/>
    </location>
</feature>
<dbReference type="PANTHER" id="PTHR16266:SF17">
    <property type="entry name" value="BRWD3"/>
    <property type="match status" value="1"/>
</dbReference>
<dbReference type="InterPro" id="IPR052060">
    <property type="entry name" value="Bromo_WD_repeat"/>
</dbReference>
<protein>
    <submittedName>
        <fullName evidence="2">Uncharacterized protein</fullName>
    </submittedName>
</protein>
<dbReference type="Proteomes" id="UP001497623">
    <property type="component" value="Unassembled WGS sequence"/>
</dbReference>
<dbReference type="Gene3D" id="2.130.10.10">
    <property type="entry name" value="YVTN repeat-like/Quinoprotein amine dehydrogenase"/>
    <property type="match status" value="1"/>
</dbReference>
<dbReference type="PANTHER" id="PTHR16266">
    <property type="entry name" value="WD REPEAT DOMAIN 9"/>
    <property type="match status" value="1"/>
</dbReference>
<accession>A0AAV2S225</accession>
<evidence type="ECO:0000256" key="1">
    <source>
        <dbReference type="PROSITE-ProRule" id="PRU00221"/>
    </source>
</evidence>
<dbReference type="AlphaFoldDB" id="A0AAV2S225"/>
<evidence type="ECO:0000313" key="2">
    <source>
        <dbReference type="EMBL" id="CAL4154623.1"/>
    </source>
</evidence>
<feature type="non-terminal residue" evidence="2">
    <location>
        <position position="1"/>
    </location>
</feature>
<dbReference type="GO" id="GO:0007010">
    <property type="term" value="P:cytoskeleton organization"/>
    <property type="evidence" value="ECO:0007669"/>
    <property type="project" value="TreeGrafter"/>
</dbReference>
<dbReference type="GO" id="GO:0008360">
    <property type="term" value="P:regulation of cell shape"/>
    <property type="evidence" value="ECO:0007669"/>
    <property type="project" value="TreeGrafter"/>
</dbReference>
<dbReference type="PROSITE" id="PS50082">
    <property type="entry name" value="WD_REPEATS_2"/>
    <property type="match status" value="1"/>
</dbReference>
<sequence>LKMNERVRPGNAQLICASFSQGGNFLAVGGADHFVRIYLLGGDDGVDKLLEEERHQDRVDSIQWAHGGLKFATGSRDGTALIWSYERQHWKNIVLNMAQRKPG</sequence>
<dbReference type="EMBL" id="CAXKWB010040315">
    <property type="protein sequence ID" value="CAL4154623.1"/>
    <property type="molecule type" value="Genomic_DNA"/>
</dbReference>
<dbReference type="InterPro" id="IPR036322">
    <property type="entry name" value="WD40_repeat_dom_sf"/>
</dbReference>
<reference evidence="2 3" key="1">
    <citation type="submission" date="2024-05" db="EMBL/GenBank/DDBJ databases">
        <authorList>
            <person name="Wallberg A."/>
        </authorList>
    </citation>
    <scope>NUCLEOTIDE SEQUENCE [LARGE SCALE GENOMIC DNA]</scope>
</reference>
<keyword evidence="1" id="KW-0853">WD repeat</keyword>
<dbReference type="InterPro" id="IPR015943">
    <property type="entry name" value="WD40/YVTN_repeat-like_dom_sf"/>
</dbReference>
<dbReference type="PROSITE" id="PS50294">
    <property type="entry name" value="WD_REPEATS_REGION"/>
    <property type="match status" value="1"/>
</dbReference>
<dbReference type="SUPFAM" id="SSF50978">
    <property type="entry name" value="WD40 repeat-like"/>
    <property type="match status" value="1"/>
</dbReference>
<dbReference type="GO" id="GO:0006357">
    <property type="term" value="P:regulation of transcription by RNA polymerase II"/>
    <property type="evidence" value="ECO:0007669"/>
    <property type="project" value="TreeGrafter"/>
</dbReference>
<keyword evidence="3" id="KW-1185">Reference proteome</keyword>
<dbReference type="GO" id="GO:0005634">
    <property type="term" value="C:nucleus"/>
    <property type="evidence" value="ECO:0007669"/>
    <property type="project" value="TreeGrafter"/>
</dbReference>
<gene>
    <name evidence="2" type="ORF">MNOR_LOCUS31373</name>
</gene>
<organism evidence="2 3">
    <name type="scientific">Meganyctiphanes norvegica</name>
    <name type="common">Northern krill</name>
    <name type="synonym">Thysanopoda norvegica</name>
    <dbReference type="NCBI Taxonomy" id="48144"/>
    <lineage>
        <taxon>Eukaryota</taxon>
        <taxon>Metazoa</taxon>
        <taxon>Ecdysozoa</taxon>
        <taxon>Arthropoda</taxon>
        <taxon>Crustacea</taxon>
        <taxon>Multicrustacea</taxon>
        <taxon>Malacostraca</taxon>
        <taxon>Eumalacostraca</taxon>
        <taxon>Eucarida</taxon>
        <taxon>Euphausiacea</taxon>
        <taxon>Euphausiidae</taxon>
        <taxon>Meganyctiphanes</taxon>
    </lineage>
</organism>
<proteinExistence type="predicted"/>
<comment type="caution">
    <text evidence="2">The sequence shown here is derived from an EMBL/GenBank/DDBJ whole genome shotgun (WGS) entry which is preliminary data.</text>
</comment>
<name>A0AAV2S225_MEGNR</name>